<protein>
    <submittedName>
        <fullName evidence="1">Uncharacterized protein</fullName>
    </submittedName>
</protein>
<dbReference type="HOGENOM" id="CLU_412595_0_0_6"/>
<sequence>MVTLARGCIDTVPTHHATGAKLQVYSNTSATADRIFQNSQIANIKLATRTPQGELDIANASVVNYTLNNRLTRPYPPAAVKLNNVYFPEVITGDLTLSWQHRSRLAQLTPKTFIDGTPAAEDGTSYQLKIYDVNNTLLVDKEIESTSYTWYVPKRFDGDLVTALNVPMTGANNSQTFTDISANNFPIQNNYRVLIKTDTDAIGGSSAFFDDAPQFGTVGAAAASASFDETTQLHPKLNIFEQDHCLEFRIKTRALTDSIVGNATNMWGDQVSISMGGRFINAKTGSPDYGYAVSFIIATNTIGVEIAVDAPNNPQGSYIKYIAENLDEDTYYDIAIQCVNRSLQTTSDGVKVNFDVEVFFNGVQVPTVNGDGNPVSTMQVYESLLPCAFIWTGGGGYGAAGSRLAMNGIRATKRIGGRYSNDYTPAPFTTGASDPYWSNVAFLVPMNHATNGFKDVSPNPVTLETKAQTIMKSEAHAHGGQAAYFYSPLLVVNGDEFFNFNNKSFIIEGRAKVTSRPRTFFRIDGAMWLSVDQYQLTLSSYSGEGMNFGTLSVFHGDAYEWEAAKEKYFSFKIVYEASTGITELWYNDVKASASMQHHCHNTSPAIYIGGWEYTAGVRFNGLKIETVDAAAVLVPDVSNPVQIMLESKRNNLKSHQAFMTQVTII</sequence>
<dbReference type="AlphaFoldDB" id="D4XQU0"/>
<evidence type="ECO:0000313" key="1">
    <source>
        <dbReference type="EMBL" id="EFF82440.1"/>
    </source>
</evidence>
<comment type="caution">
    <text evidence="1">The sequence shown here is derived from an EMBL/GenBank/DDBJ whole genome shotgun (WGS) entry which is preliminary data.</text>
</comment>
<proteinExistence type="predicted"/>
<evidence type="ECO:0000313" key="2">
    <source>
        <dbReference type="Proteomes" id="UP000003085"/>
    </source>
</evidence>
<reference evidence="2" key="1">
    <citation type="submission" date="2010-03" db="EMBL/GenBank/DDBJ databases">
        <title>Complete sequence of Mobiluncus curtisii ATCC 43063.</title>
        <authorList>
            <person name="Muzny D."/>
            <person name="Qin X."/>
            <person name="Deng J."/>
            <person name="Jiang H."/>
            <person name="Liu Y."/>
            <person name="Qu J."/>
            <person name="Song X.-Z."/>
            <person name="Zhang L."/>
            <person name="Thornton R."/>
            <person name="Coyle M."/>
            <person name="Francisco L."/>
            <person name="Jackson L."/>
            <person name="Javaid M."/>
            <person name="Korchina V."/>
            <person name="Kovar C."/>
            <person name="Mata R."/>
            <person name="Mathew T."/>
            <person name="Ngo R."/>
            <person name="Nguyen L."/>
            <person name="Nguyen N."/>
            <person name="Okwuonu G."/>
            <person name="Ongeri F."/>
            <person name="Pham C."/>
            <person name="Simmons D."/>
            <person name="Wilczek-Boney K."/>
            <person name="Hale W."/>
            <person name="Jakkamsetti A."/>
            <person name="Pham P."/>
            <person name="Ruth R."/>
            <person name="San Lucas F."/>
            <person name="Warren J."/>
            <person name="Zhang J."/>
            <person name="Zhao Z."/>
            <person name="Zhou C."/>
            <person name="Zhu D."/>
            <person name="Lee S."/>
            <person name="Bess C."/>
            <person name="Blankenburg K."/>
            <person name="Forbes L."/>
            <person name="Fu Q."/>
            <person name="Gubbala S."/>
            <person name="Hirani K."/>
            <person name="Jayaseelan J.C."/>
            <person name="Lara F."/>
            <person name="Munidasa M."/>
            <person name="Palculict T."/>
            <person name="Patil S."/>
            <person name="Pu L.-L."/>
            <person name="Saada N."/>
            <person name="Tang L."/>
            <person name="Weissenberger G."/>
            <person name="Zhu Y."/>
            <person name="Hemphill L."/>
            <person name="Shang Y."/>
            <person name="Youmans B."/>
            <person name="Ayvaz T."/>
            <person name="Ross M."/>
            <person name="Santibanez J."/>
            <person name="Aqrawi P."/>
            <person name="Gross S."/>
            <person name="Joshi V."/>
            <person name="Fowler G."/>
            <person name="Nazareth L."/>
            <person name="Reid J."/>
            <person name="Worley K."/>
            <person name="Petrosino J."/>
            <person name="Highlander S."/>
            <person name="Gibbs R."/>
            <person name="Gibbs R."/>
        </authorList>
    </citation>
    <scope>NUCLEOTIDE SEQUENCE [LARGE SCALE GENOMIC DNA]</scope>
    <source>
        <strain evidence="2">ATCC 19194</strain>
    </source>
</reference>
<dbReference type="EMBL" id="ADMT01000177">
    <property type="protein sequence ID" value="EFF82440.1"/>
    <property type="molecule type" value="Genomic_DNA"/>
</dbReference>
<gene>
    <name evidence="1" type="ORF">HMP0015_2082</name>
</gene>
<organism evidence="1 2">
    <name type="scientific">Acinetobacter haemolyticus ATCC 19194</name>
    <dbReference type="NCBI Taxonomy" id="707232"/>
    <lineage>
        <taxon>Bacteria</taxon>
        <taxon>Pseudomonadati</taxon>
        <taxon>Pseudomonadota</taxon>
        <taxon>Gammaproteobacteria</taxon>
        <taxon>Moraxellales</taxon>
        <taxon>Moraxellaceae</taxon>
        <taxon>Acinetobacter</taxon>
    </lineage>
</organism>
<accession>D4XQU0</accession>
<dbReference type="RefSeq" id="WP_004639275.1">
    <property type="nucleotide sequence ID" value="NZ_GG770435.1"/>
</dbReference>
<dbReference type="Proteomes" id="UP000003085">
    <property type="component" value="Unassembled WGS sequence"/>
</dbReference>
<name>D4XQU0_ACIHA</name>